<sequence>MRAPAKIPAPAAIAMICFNDTRRKTAHCSGGGNRKEEVEMRCFILAAGAMLALSTGVALAQEAEAKLGEQEYMIACAGCHGEDGKGSGPMAELLVINPPDLTKITERTGGGAFPYYNTMILIDGRNDIRAHGGPMPIWGDRFMSDMRAHDAAWVTPESVKLAVKGRILALTQYLASIQQ</sequence>
<evidence type="ECO:0000256" key="2">
    <source>
        <dbReference type="ARBA" id="ARBA00022723"/>
    </source>
</evidence>
<evidence type="ECO:0000313" key="6">
    <source>
        <dbReference type="EMBL" id="SFC02667.1"/>
    </source>
</evidence>
<feature type="domain" description="Cytochrome c" evidence="5">
    <location>
        <begin position="63"/>
        <end position="158"/>
    </location>
</feature>
<dbReference type="STRING" id="441112.SAMN04488094_102281"/>
<accession>A0A1I1FT95</accession>
<reference evidence="6 7" key="1">
    <citation type="submission" date="2016-10" db="EMBL/GenBank/DDBJ databases">
        <authorList>
            <person name="de Groot N.N."/>
        </authorList>
    </citation>
    <scope>NUCLEOTIDE SEQUENCE [LARGE SCALE GENOMIC DNA]</scope>
    <source>
        <strain evidence="6 7">DSM 19548</strain>
    </source>
</reference>
<proteinExistence type="predicted"/>
<evidence type="ECO:0000256" key="4">
    <source>
        <dbReference type="PROSITE-ProRule" id="PRU00433"/>
    </source>
</evidence>
<keyword evidence="1 4" id="KW-0349">Heme</keyword>
<organism evidence="6 7">
    <name type="scientific">Tropicimonas isoalkanivorans</name>
    <dbReference type="NCBI Taxonomy" id="441112"/>
    <lineage>
        <taxon>Bacteria</taxon>
        <taxon>Pseudomonadati</taxon>
        <taxon>Pseudomonadota</taxon>
        <taxon>Alphaproteobacteria</taxon>
        <taxon>Rhodobacterales</taxon>
        <taxon>Roseobacteraceae</taxon>
        <taxon>Tropicimonas</taxon>
    </lineage>
</organism>
<evidence type="ECO:0000259" key="5">
    <source>
        <dbReference type="PROSITE" id="PS51007"/>
    </source>
</evidence>
<dbReference type="GO" id="GO:0020037">
    <property type="term" value="F:heme binding"/>
    <property type="evidence" value="ECO:0007669"/>
    <property type="project" value="InterPro"/>
</dbReference>
<dbReference type="Gene3D" id="1.10.760.10">
    <property type="entry name" value="Cytochrome c-like domain"/>
    <property type="match status" value="1"/>
</dbReference>
<dbReference type="GO" id="GO:0046872">
    <property type="term" value="F:metal ion binding"/>
    <property type="evidence" value="ECO:0007669"/>
    <property type="project" value="UniProtKB-KW"/>
</dbReference>
<dbReference type="InterPro" id="IPR009056">
    <property type="entry name" value="Cyt_c-like_dom"/>
</dbReference>
<dbReference type="Pfam" id="PF00034">
    <property type="entry name" value="Cytochrom_C"/>
    <property type="match status" value="1"/>
</dbReference>
<dbReference type="GO" id="GO:0009055">
    <property type="term" value="F:electron transfer activity"/>
    <property type="evidence" value="ECO:0007669"/>
    <property type="project" value="InterPro"/>
</dbReference>
<keyword evidence="3 4" id="KW-0408">Iron</keyword>
<protein>
    <recommendedName>
        <fullName evidence="5">Cytochrome c domain-containing protein</fullName>
    </recommendedName>
</protein>
<evidence type="ECO:0000256" key="1">
    <source>
        <dbReference type="ARBA" id="ARBA00022617"/>
    </source>
</evidence>
<keyword evidence="7" id="KW-1185">Reference proteome</keyword>
<gene>
    <name evidence="6" type="ORF">SAMN04488094_102281</name>
</gene>
<evidence type="ECO:0000313" key="7">
    <source>
        <dbReference type="Proteomes" id="UP000198728"/>
    </source>
</evidence>
<keyword evidence="2 4" id="KW-0479">Metal-binding</keyword>
<evidence type="ECO:0000256" key="3">
    <source>
        <dbReference type="ARBA" id="ARBA00023004"/>
    </source>
</evidence>
<dbReference type="InterPro" id="IPR036909">
    <property type="entry name" value="Cyt_c-like_dom_sf"/>
</dbReference>
<dbReference type="EMBL" id="FOLG01000002">
    <property type="protein sequence ID" value="SFC02667.1"/>
    <property type="molecule type" value="Genomic_DNA"/>
</dbReference>
<name>A0A1I1FT95_9RHOB</name>
<dbReference type="Proteomes" id="UP000198728">
    <property type="component" value="Unassembled WGS sequence"/>
</dbReference>
<dbReference type="AlphaFoldDB" id="A0A1I1FT95"/>
<dbReference type="SUPFAM" id="SSF46626">
    <property type="entry name" value="Cytochrome c"/>
    <property type="match status" value="1"/>
</dbReference>
<dbReference type="PROSITE" id="PS51007">
    <property type="entry name" value="CYTC"/>
    <property type="match status" value="1"/>
</dbReference>